<dbReference type="SUPFAM" id="SSF52402">
    <property type="entry name" value="Adenine nucleotide alpha hydrolases-like"/>
    <property type="match status" value="1"/>
</dbReference>
<dbReference type="Proteomes" id="UP000569951">
    <property type="component" value="Unassembled WGS sequence"/>
</dbReference>
<name>A0A841I033_9DEIO</name>
<dbReference type="AlphaFoldDB" id="A0A841I033"/>
<accession>A0A841I033</accession>
<protein>
    <submittedName>
        <fullName evidence="2">Nucleotide-binding universal stress UspA family protein</fullName>
    </submittedName>
</protein>
<sequence length="145" mass="15393">MYQVIVAVVDVPGSEAAARHALALGRWLGCRVVLLALTSGSEAQEQATERLQQLAAEARRPPRARVCALEGRPALEVILEVAQTERANVLLVSAASPLAQTLPHSTLPVLLLPERPSGIPRPNAACQPLSPRERFTKPAADTPGS</sequence>
<organism evidence="2 3">
    <name type="scientific">Deinobacterium chartae</name>
    <dbReference type="NCBI Taxonomy" id="521158"/>
    <lineage>
        <taxon>Bacteria</taxon>
        <taxon>Thermotogati</taxon>
        <taxon>Deinococcota</taxon>
        <taxon>Deinococci</taxon>
        <taxon>Deinococcales</taxon>
        <taxon>Deinococcaceae</taxon>
        <taxon>Deinobacterium</taxon>
    </lineage>
</organism>
<evidence type="ECO:0000256" key="1">
    <source>
        <dbReference type="SAM" id="MobiDB-lite"/>
    </source>
</evidence>
<keyword evidence="3" id="KW-1185">Reference proteome</keyword>
<evidence type="ECO:0000313" key="3">
    <source>
        <dbReference type="Proteomes" id="UP000569951"/>
    </source>
</evidence>
<dbReference type="Gene3D" id="3.40.50.12370">
    <property type="match status" value="1"/>
</dbReference>
<feature type="region of interest" description="Disordered" evidence="1">
    <location>
        <begin position="120"/>
        <end position="145"/>
    </location>
</feature>
<comment type="caution">
    <text evidence="2">The sequence shown here is derived from an EMBL/GenBank/DDBJ whole genome shotgun (WGS) entry which is preliminary data.</text>
</comment>
<dbReference type="RefSeq" id="WP_183984651.1">
    <property type="nucleotide sequence ID" value="NZ_JACHHG010000002.1"/>
</dbReference>
<reference evidence="2 3" key="1">
    <citation type="submission" date="2020-08" db="EMBL/GenBank/DDBJ databases">
        <title>Genomic Encyclopedia of Type Strains, Phase IV (KMG-IV): sequencing the most valuable type-strain genomes for metagenomic binning, comparative biology and taxonomic classification.</title>
        <authorList>
            <person name="Goeker M."/>
        </authorList>
    </citation>
    <scope>NUCLEOTIDE SEQUENCE [LARGE SCALE GENOMIC DNA]</scope>
    <source>
        <strain evidence="2 3">DSM 21458</strain>
    </source>
</reference>
<dbReference type="EMBL" id="JACHHG010000002">
    <property type="protein sequence ID" value="MBB6097345.1"/>
    <property type="molecule type" value="Genomic_DNA"/>
</dbReference>
<gene>
    <name evidence="2" type="ORF">HNR42_000759</name>
</gene>
<proteinExistence type="predicted"/>
<evidence type="ECO:0000313" key="2">
    <source>
        <dbReference type="EMBL" id="MBB6097345.1"/>
    </source>
</evidence>